<dbReference type="OrthoDB" id="6198661at2"/>
<keyword evidence="2" id="KW-1185">Reference proteome</keyword>
<organism evidence="1 2">
    <name type="scientific">Aliidiomarina shirensis</name>
    <dbReference type="NCBI Taxonomy" id="1048642"/>
    <lineage>
        <taxon>Bacteria</taxon>
        <taxon>Pseudomonadati</taxon>
        <taxon>Pseudomonadota</taxon>
        <taxon>Gammaproteobacteria</taxon>
        <taxon>Alteromonadales</taxon>
        <taxon>Idiomarinaceae</taxon>
        <taxon>Aliidiomarina</taxon>
    </lineage>
</organism>
<evidence type="ECO:0000313" key="2">
    <source>
        <dbReference type="Proteomes" id="UP000286934"/>
    </source>
</evidence>
<name>A0A432WT35_9GAMM</name>
<gene>
    <name evidence="1" type="ORF">CWE13_08800</name>
</gene>
<comment type="caution">
    <text evidence="1">The sequence shown here is derived from an EMBL/GenBank/DDBJ whole genome shotgun (WGS) entry which is preliminary data.</text>
</comment>
<dbReference type="RefSeq" id="WP_126807807.1">
    <property type="nucleotide sequence ID" value="NZ_PIPP01000003.1"/>
</dbReference>
<dbReference type="AlphaFoldDB" id="A0A432WT35"/>
<sequence>MRNMQKAQLVNAVSQVWTPDQLAGQCIAVNMKCLDTAKNIFEGDIELVLGRVIISEDEIFSFEPDVVRHHHGDDRPRVNVHCWLRCPSDEFIIDLTLVPTLRDKNGFDDSFIPEGYVFLSGRSGEQLGISHVAVLSGQAAYDYVHAHFVR</sequence>
<dbReference type="Proteomes" id="UP000286934">
    <property type="component" value="Unassembled WGS sequence"/>
</dbReference>
<dbReference type="EMBL" id="PIPP01000003">
    <property type="protein sequence ID" value="RUO36933.1"/>
    <property type="molecule type" value="Genomic_DNA"/>
</dbReference>
<evidence type="ECO:0000313" key="1">
    <source>
        <dbReference type="EMBL" id="RUO36933.1"/>
    </source>
</evidence>
<accession>A0A432WT35</accession>
<reference evidence="2" key="1">
    <citation type="journal article" date="2018" name="Front. Microbiol.">
        <title>Genome-Based Analysis Reveals the Taxonomy and Diversity of the Family Idiomarinaceae.</title>
        <authorList>
            <person name="Liu Y."/>
            <person name="Lai Q."/>
            <person name="Shao Z."/>
        </authorList>
    </citation>
    <scope>NUCLEOTIDE SEQUENCE [LARGE SCALE GENOMIC DNA]</scope>
    <source>
        <strain evidence="2">AIS</strain>
    </source>
</reference>
<protein>
    <submittedName>
        <fullName evidence="1">Uncharacterized protein</fullName>
    </submittedName>
</protein>
<proteinExistence type="predicted"/>